<evidence type="ECO:0000313" key="2">
    <source>
        <dbReference type="EMBL" id="GLR68087.1"/>
    </source>
</evidence>
<sequence length="96" mass="10911">MSAYVFSVVNKTDRDTYERYSEAGYLSILPYRPEVTVAESPEVIEGKFPGTTTIMMKFKTMEDAKAWYHSDLYQKAIPLRHAASDTSFVIMFPGAD</sequence>
<accession>A0ABQ6A8M2</accession>
<dbReference type="PANTHER" id="PTHR41521:SF4">
    <property type="entry name" value="BLR0684 PROTEIN"/>
    <property type="match status" value="1"/>
</dbReference>
<dbReference type="Proteomes" id="UP001156641">
    <property type="component" value="Unassembled WGS sequence"/>
</dbReference>
<keyword evidence="3" id="KW-1185">Reference proteome</keyword>
<dbReference type="RefSeq" id="WP_284258929.1">
    <property type="nucleotide sequence ID" value="NZ_BSOS01000077.1"/>
</dbReference>
<proteinExistence type="predicted"/>
<dbReference type="InterPro" id="IPR011008">
    <property type="entry name" value="Dimeric_a/b-barrel"/>
</dbReference>
<evidence type="ECO:0000259" key="1">
    <source>
        <dbReference type="Pfam" id="PF07045"/>
    </source>
</evidence>
<gene>
    <name evidence="2" type="ORF">GCM10010909_27680</name>
</gene>
<feature type="domain" description="DUF1330" evidence="1">
    <location>
        <begin position="2"/>
        <end position="91"/>
    </location>
</feature>
<dbReference type="InterPro" id="IPR010753">
    <property type="entry name" value="DUF1330"/>
</dbReference>
<dbReference type="Gene3D" id="3.30.70.100">
    <property type="match status" value="1"/>
</dbReference>
<dbReference type="Pfam" id="PF07045">
    <property type="entry name" value="DUF1330"/>
    <property type="match status" value="1"/>
</dbReference>
<dbReference type="SUPFAM" id="SSF54909">
    <property type="entry name" value="Dimeric alpha+beta barrel"/>
    <property type="match status" value="1"/>
</dbReference>
<evidence type="ECO:0000313" key="3">
    <source>
        <dbReference type="Proteomes" id="UP001156641"/>
    </source>
</evidence>
<dbReference type="PANTHER" id="PTHR41521">
    <property type="match status" value="1"/>
</dbReference>
<dbReference type="EMBL" id="BSOS01000077">
    <property type="protein sequence ID" value="GLR68087.1"/>
    <property type="molecule type" value="Genomic_DNA"/>
</dbReference>
<protein>
    <recommendedName>
        <fullName evidence="1">DUF1330 domain-containing protein</fullName>
    </recommendedName>
</protein>
<reference evidence="3" key="1">
    <citation type="journal article" date="2019" name="Int. J. Syst. Evol. Microbiol.">
        <title>The Global Catalogue of Microorganisms (GCM) 10K type strain sequencing project: providing services to taxonomists for standard genome sequencing and annotation.</title>
        <authorList>
            <consortium name="The Broad Institute Genomics Platform"/>
            <consortium name="The Broad Institute Genome Sequencing Center for Infectious Disease"/>
            <person name="Wu L."/>
            <person name="Ma J."/>
        </authorList>
    </citation>
    <scope>NUCLEOTIDE SEQUENCE [LARGE SCALE GENOMIC DNA]</scope>
    <source>
        <strain evidence="3">NBRC 112502</strain>
    </source>
</reference>
<organism evidence="2 3">
    <name type="scientific">Acidocella aquatica</name>
    <dbReference type="NCBI Taxonomy" id="1922313"/>
    <lineage>
        <taxon>Bacteria</taxon>
        <taxon>Pseudomonadati</taxon>
        <taxon>Pseudomonadota</taxon>
        <taxon>Alphaproteobacteria</taxon>
        <taxon>Acetobacterales</taxon>
        <taxon>Acidocellaceae</taxon>
        <taxon>Acidocella</taxon>
    </lineage>
</organism>
<comment type="caution">
    <text evidence="2">The sequence shown here is derived from an EMBL/GenBank/DDBJ whole genome shotgun (WGS) entry which is preliminary data.</text>
</comment>
<name>A0ABQ6A8M2_9PROT</name>